<dbReference type="InterPro" id="IPR001841">
    <property type="entry name" value="Znf_RING"/>
</dbReference>
<dbReference type="SMART" id="SM00184">
    <property type="entry name" value="RING"/>
    <property type="match status" value="1"/>
</dbReference>
<evidence type="ECO:0000256" key="2">
    <source>
        <dbReference type="SAM" id="MobiDB-lite"/>
    </source>
</evidence>
<dbReference type="PROSITE" id="PS50089">
    <property type="entry name" value="ZF_RING_2"/>
    <property type="match status" value="1"/>
</dbReference>
<dbReference type="EMBL" id="JADCNL010000009">
    <property type="protein sequence ID" value="KAG0466568.1"/>
    <property type="molecule type" value="Genomic_DNA"/>
</dbReference>
<sequence length="142" mass="15645">MSSPPPSPPPPDLSYSYNSHLLMPDAGNFLVPQDMQDKKKAEGHRDNTGEPVQEEESFSTECSVCLTAFNEGEKVRQLPECRHSFHPPCVDKWLISHSSCPSCRTPVPQAPLGRQSMAGAAEGSLARLQREDRDLIVAMTLI</sequence>
<keyword evidence="1" id="KW-0863">Zinc-finger</keyword>
<keyword evidence="1" id="KW-0862">Zinc</keyword>
<dbReference type="PANTHER" id="PTHR45676:SF84">
    <property type="entry name" value="RING-TYPE DOMAIN-CONTAINING PROTEIN"/>
    <property type="match status" value="1"/>
</dbReference>
<name>A0A835UM56_VANPL</name>
<dbReference type="Gene3D" id="3.30.40.10">
    <property type="entry name" value="Zinc/RING finger domain, C3HC4 (zinc finger)"/>
    <property type="match status" value="1"/>
</dbReference>
<reference evidence="4 5" key="1">
    <citation type="journal article" date="2020" name="Nat. Food">
        <title>A phased Vanilla planifolia genome enables genetic improvement of flavour and production.</title>
        <authorList>
            <person name="Hasing T."/>
            <person name="Tang H."/>
            <person name="Brym M."/>
            <person name="Khazi F."/>
            <person name="Huang T."/>
            <person name="Chambers A.H."/>
        </authorList>
    </citation>
    <scope>NUCLEOTIDE SEQUENCE [LARGE SCALE GENOMIC DNA]</scope>
    <source>
        <tissue evidence="4">Leaf</tissue>
    </source>
</reference>
<evidence type="ECO:0000313" key="5">
    <source>
        <dbReference type="Proteomes" id="UP000636800"/>
    </source>
</evidence>
<dbReference type="SUPFAM" id="SSF57850">
    <property type="entry name" value="RING/U-box"/>
    <property type="match status" value="1"/>
</dbReference>
<comment type="caution">
    <text evidence="4">The sequence shown here is derived from an EMBL/GenBank/DDBJ whole genome shotgun (WGS) entry which is preliminary data.</text>
</comment>
<dbReference type="InterPro" id="IPR013083">
    <property type="entry name" value="Znf_RING/FYVE/PHD"/>
</dbReference>
<dbReference type="UniPathway" id="UPA00143"/>
<dbReference type="AlphaFoldDB" id="A0A835UM56"/>
<dbReference type="PANTHER" id="PTHR45676">
    <property type="entry name" value="RING-H2 FINGER PROTEIN ATL51-RELATED"/>
    <property type="match status" value="1"/>
</dbReference>
<feature type="compositionally biased region" description="Basic and acidic residues" evidence="2">
    <location>
        <begin position="35"/>
        <end position="48"/>
    </location>
</feature>
<dbReference type="Pfam" id="PF13639">
    <property type="entry name" value="zf-RING_2"/>
    <property type="match status" value="1"/>
</dbReference>
<dbReference type="CDD" id="cd16461">
    <property type="entry name" value="RING-H2_EL5-like"/>
    <property type="match status" value="1"/>
</dbReference>
<gene>
    <name evidence="4" type="ORF">HPP92_018148</name>
</gene>
<organism evidence="4 5">
    <name type="scientific">Vanilla planifolia</name>
    <name type="common">Vanilla</name>
    <dbReference type="NCBI Taxonomy" id="51239"/>
    <lineage>
        <taxon>Eukaryota</taxon>
        <taxon>Viridiplantae</taxon>
        <taxon>Streptophyta</taxon>
        <taxon>Embryophyta</taxon>
        <taxon>Tracheophyta</taxon>
        <taxon>Spermatophyta</taxon>
        <taxon>Magnoliopsida</taxon>
        <taxon>Liliopsida</taxon>
        <taxon>Asparagales</taxon>
        <taxon>Orchidaceae</taxon>
        <taxon>Vanilloideae</taxon>
        <taxon>Vanilleae</taxon>
        <taxon>Vanilla</taxon>
    </lineage>
</organism>
<evidence type="ECO:0000259" key="3">
    <source>
        <dbReference type="PROSITE" id="PS50089"/>
    </source>
</evidence>
<dbReference type="Proteomes" id="UP000636800">
    <property type="component" value="Unassembled WGS sequence"/>
</dbReference>
<dbReference type="GO" id="GO:0016567">
    <property type="term" value="P:protein ubiquitination"/>
    <property type="evidence" value="ECO:0007669"/>
    <property type="project" value="UniProtKB-UniPathway"/>
</dbReference>
<evidence type="ECO:0000256" key="1">
    <source>
        <dbReference type="PROSITE-ProRule" id="PRU00175"/>
    </source>
</evidence>
<protein>
    <recommendedName>
        <fullName evidence="3">RING-type domain-containing protein</fullName>
    </recommendedName>
</protein>
<feature type="region of interest" description="Disordered" evidence="2">
    <location>
        <begin position="31"/>
        <end position="56"/>
    </location>
</feature>
<accession>A0A835UM56</accession>
<keyword evidence="1" id="KW-0479">Metal-binding</keyword>
<keyword evidence="5" id="KW-1185">Reference proteome</keyword>
<feature type="domain" description="RING-type" evidence="3">
    <location>
        <begin position="62"/>
        <end position="104"/>
    </location>
</feature>
<evidence type="ECO:0000313" key="4">
    <source>
        <dbReference type="EMBL" id="KAG0466568.1"/>
    </source>
</evidence>
<dbReference type="OrthoDB" id="551907at2759"/>
<proteinExistence type="predicted"/>
<dbReference type="GO" id="GO:0008270">
    <property type="term" value="F:zinc ion binding"/>
    <property type="evidence" value="ECO:0007669"/>
    <property type="project" value="UniProtKB-KW"/>
</dbReference>